<name>A0A9Q0F6G1_9ROSI</name>
<dbReference type="InterPro" id="IPR010987">
    <property type="entry name" value="Glutathione-S-Trfase_C-like"/>
</dbReference>
<dbReference type="InterPro" id="IPR058268">
    <property type="entry name" value="DUF7962"/>
</dbReference>
<dbReference type="SUPFAM" id="SSF52833">
    <property type="entry name" value="Thioredoxin-like"/>
    <property type="match status" value="4"/>
</dbReference>
<dbReference type="InterPro" id="IPR004045">
    <property type="entry name" value="Glutathione_S-Trfase_N"/>
</dbReference>
<dbReference type="CDD" id="cd03185">
    <property type="entry name" value="GST_C_Tau"/>
    <property type="match status" value="3"/>
</dbReference>
<dbReference type="GO" id="GO:0004364">
    <property type="term" value="F:glutathione transferase activity"/>
    <property type="evidence" value="ECO:0007669"/>
    <property type="project" value="UniProtKB-EC"/>
</dbReference>
<evidence type="ECO:0000256" key="3">
    <source>
        <dbReference type="ARBA" id="ARBA00025743"/>
    </source>
</evidence>
<reference evidence="7" key="2">
    <citation type="journal article" date="2023" name="Plants (Basel)">
        <title>Annotation of the Turnera subulata (Passifloraceae) Draft Genome Reveals the S-Locus Evolved after the Divergence of Turneroideae from Passifloroideae in a Stepwise Manner.</title>
        <authorList>
            <person name="Henning P.M."/>
            <person name="Roalson E.H."/>
            <person name="Mir W."/>
            <person name="McCubbin A.G."/>
            <person name="Shore J.S."/>
        </authorList>
    </citation>
    <scope>NUCLEOTIDE SEQUENCE</scope>
    <source>
        <strain evidence="7">F60SS</strain>
    </source>
</reference>
<dbReference type="InterPro" id="IPR036249">
    <property type="entry name" value="Thioredoxin-like_sf"/>
</dbReference>
<feature type="domain" description="GST N-terminal" evidence="5">
    <location>
        <begin position="33"/>
        <end position="112"/>
    </location>
</feature>
<evidence type="ECO:0000313" key="8">
    <source>
        <dbReference type="Proteomes" id="UP001141552"/>
    </source>
</evidence>
<dbReference type="FunFam" id="1.20.1050.10:FF:000012">
    <property type="entry name" value="Tau class glutathione S-transferase"/>
    <property type="match status" value="3"/>
</dbReference>
<dbReference type="SFLD" id="SFLDS00019">
    <property type="entry name" value="Glutathione_Transferase_(cytos"/>
    <property type="match status" value="3"/>
</dbReference>
<comment type="similarity">
    <text evidence="3">Belongs to the GST superfamily. Tau family.</text>
</comment>
<dbReference type="Gene3D" id="1.20.1050.10">
    <property type="match status" value="4"/>
</dbReference>
<evidence type="ECO:0000259" key="5">
    <source>
        <dbReference type="PROSITE" id="PS50404"/>
    </source>
</evidence>
<comment type="caution">
    <text evidence="7">The sequence shown here is derived from an EMBL/GenBank/DDBJ whole genome shotgun (WGS) entry which is preliminary data.</text>
</comment>
<dbReference type="EC" id="2.5.1.18" evidence="1"/>
<dbReference type="Proteomes" id="UP001141552">
    <property type="component" value="Unassembled WGS sequence"/>
</dbReference>
<dbReference type="GO" id="GO:0006749">
    <property type="term" value="P:glutathione metabolic process"/>
    <property type="evidence" value="ECO:0007669"/>
    <property type="project" value="InterPro"/>
</dbReference>
<feature type="domain" description="GST N-terminal" evidence="5">
    <location>
        <begin position="686"/>
        <end position="736"/>
    </location>
</feature>
<dbReference type="PANTHER" id="PTHR11260:SF474">
    <property type="entry name" value="GLUTATHIONE TRANSFERASE"/>
    <property type="match status" value="1"/>
</dbReference>
<dbReference type="InterPro" id="IPR045074">
    <property type="entry name" value="GST_C_Tau"/>
</dbReference>
<dbReference type="FunFam" id="3.40.30.10:FF:000044">
    <property type="entry name" value="Glutathione S-transferase GSTU6"/>
    <property type="match status" value="1"/>
</dbReference>
<dbReference type="PROSITE" id="PS50405">
    <property type="entry name" value="GST_CTER"/>
    <property type="match status" value="3"/>
</dbReference>
<dbReference type="Pfam" id="PF25907">
    <property type="entry name" value="DUF7962"/>
    <property type="match status" value="1"/>
</dbReference>
<dbReference type="InterPro" id="IPR036282">
    <property type="entry name" value="Glutathione-S-Trfase_C_sf"/>
</dbReference>
<feature type="domain" description="GST C-terminal" evidence="6">
    <location>
        <begin position="117"/>
        <end position="244"/>
    </location>
</feature>
<keyword evidence="2" id="KW-0808">Transferase</keyword>
<dbReference type="PROSITE" id="PS50404">
    <property type="entry name" value="GST_NTER"/>
    <property type="match status" value="3"/>
</dbReference>
<dbReference type="EMBL" id="JAKUCV010006825">
    <property type="protein sequence ID" value="KAJ4825716.1"/>
    <property type="molecule type" value="Genomic_DNA"/>
</dbReference>
<accession>A0A9Q0F6G1</accession>
<protein>
    <recommendedName>
        <fullName evidence="1">glutathione transferase</fullName>
        <ecNumber evidence="1">2.5.1.18</ecNumber>
    </recommendedName>
</protein>
<organism evidence="7 8">
    <name type="scientific">Turnera subulata</name>
    <dbReference type="NCBI Taxonomy" id="218843"/>
    <lineage>
        <taxon>Eukaryota</taxon>
        <taxon>Viridiplantae</taxon>
        <taxon>Streptophyta</taxon>
        <taxon>Embryophyta</taxon>
        <taxon>Tracheophyta</taxon>
        <taxon>Spermatophyta</taxon>
        <taxon>Magnoliopsida</taxon>
        <taxon>eudicotyledons</taxon>
        <taxon>Gunneridae</taxon>
        <taxon>Pentapetalae</taxon>
        <taxon>rosids</taxon>
        <taxon>fabids</taxon>
        <taxon>Malpighiales</taxon>
        <taxon>Passifloraceae</taxon>
        <taxon>Turnera</taxon>
    </lineage>
</organism>
<dbReference type="InterPro" id="IPR040079">
    <property type="entry name" value="Glutathione_S-Trfase"/>
</dbReference>
<evidence type="ECO:0000313" key="7">
    <source>
        <dbReference type="EMBL" id="KAJ4825716.1"/>
    </source>
</evidence>
<dbReference type="SUPFAM" id="SSF47616">
    <property type="entry name" value="GST C-terminal domain-like"/>
    <property type="match status" value="3"/>
</dbReference>
<dbReference type="Gene3D" id="3.40.30.10">
    <property type="entry name" value="Glutaredoxin"/>
    <property type="match status" value="4"/>
</dbReference>
<proteinExistence type="inferred from homology"/>
<gene>
    <name evidence="7" type="ORF">Tsubulata_001215</name>
</gene>
<dbReference type="InterPro" id="IPR004046">
    <property type="entry name" value="GST_C"/>
</dbReference>
<dbReference type="OrthoDB" id="4951845at2759"/>
<feature type="domain" description="GST C-terminal" evidence="6">
    <location>
        <begin position="345"/>
        <end position="467"/>
    </location>
</feature>
<feature type="domain" description="GST C-terminal" evidence="6">
    <location>
        <begin position="551"/>
        <end position="682"/>
    </location>
</feature>
<sequence length="813" mass="94340">MNIFNKEALLLELNPVHKRASFLVHGQKPMATNEVKLLGLWISPFVRRVEWALKLKGVGYEWIEEDIYTKSSRLLGLNPAYKRIPVLVHNGKAIPESLLILEYIDETWKRCPFMPQDPFERAMARFWAKFGDEKIFEPGYNALMSAPGEEKEKAIEMAIEGLEKIEQELEGKQFFGGESIGFLDIALAWISHWLPVWEEVASMKIFDKEKFPNTRAWADRILSHPVIKDSLPPRDKMLRLGSGFKRKSVKKQKKSMDNEDEVKLLGMWSSPFARRVEWSLKLKGVGYEWVEEDVVHTKSSRLLELNPVYQRIPVLVHNRKAIPESLLIMEYIDETWKQCPLMPQDPFERAMARFWAKFGDEKIFEPVYNAVLSPPGEMKEKAIKMAIEGLEKIEEELRGKQFFGGENVGFLDIALACISYWVPVMEEVGSVKIFDKEKFPITRAWADRILSHPVIKENLPPRDKMEVFFQEHLKIMSSKTHGWARVEWSLKMKGVEEDVVHKSSGLLELNPIYRRIPVAMLVHNRKAIPESLLIMEYIDETWKQCPLMPQDPFERAMVRFWAKFGDEKIHDPEYNSIMSPPGEKKEKATNMAIEGLKKTEEELRGKQYFFGGENIWFLDIALAWLSHWLLVMEDVGPVKIFDKEKFPNTSAWADRILSHPVIKNNLPPKTRCLFFYRERLKIMSSKQEDINHNKSAMLLELNPAYQRVPVLVHNGKAIPESLLILEYIDDTWKQCPLMPRDPFEKTMARFWAKFGDEKIFEPAFNALMSPPGEEKGKAIKMANEGLKKIEEELKGEALHGYHTGCLYGKNLHP</sequence>
<dbReference type="SFLD" id="SFLDG01152">
    <property type="entry name" value="Main.3:_Omega-_and_Tau-like"/>
    <property type="match status" value="3"/>
</dbReference>
<dbReference type="Pfam" id="PF02798">
    <property type="entry name" value="GST_N"/>
    <property type="match status" value="2"/>
</dbReference>
<evidence type="ECO:0000256" key="1">
    <source>
        <dbReference type="ARBA" id="ARBA00012452"/>
    </source>
</evidence>
<dbReference type="GO" id="GO:0005737">
    <property type="term" value="C:cytoplasm"/>
    <property type="evidence" value="ECO:0007669"/>
    <property type="project" value="TreeGrafter"/>
</dbReference>
<dbReference type="AlphaFoldDB" id="A0A9Q0F6G1"/>
<dbReference type="InterPro" id="IPR045073">
    <property type="entry name" value="Omega/Tau-like"/>
</dbReference>
<reference evidence="7" key="1">
    <citation type="submission" date="2022-02" db="EMBL/GenBank/DDBJ databases">
        <authorList>
            <person name="Henning P.M."/>
            <person name="McCubbin A.G."/>
            <person name="Shore J.S."/>
        </authorList>
    </citation>
    <scope>NUCLEOTIDE SEQUENCE</scope>
    <source>
        <strain evidence="7">F60SS</strain>
        <tissue evidence="7">Leaves</tissue>
    </source>
</reference>
<dbReference type="CDD" id="cd03058">
    <property type="entry name" value="GST_N_Tau"/>
    <property type="match status" value="2"/>
</dbReference>
<evidence type="ECO:0000256" key="2">
    <source>
        <dbReference type="ARBA" id="ARBA00022679"/>
    </source>
</evidence>
<feature type="domain" description="GST N-terminal" evidence="5">
    <location>
        <begin position="260"/>
        <end position="340"/>
    </location>
</feature>
<dbReference type="SFLD" id="SFLDG00358">
    <property type="entry name" value="Main_(cytGST)"/>
    <property type="match status" value="3"/>
</dbReference>
<evidence type="ECO:0000259" key="6">
    <source>
        <dbReference type="PROSITE" id="PS50405"/>
    </source>
</evidence>
<evidence type="ECO:0000256" key="4">
    <source>
        <dbReference type="ARBA" id="ARBA00047960"/>
    </source>
</evidence>
<dbReference type="Pfam" id="PF00043">
    <property type="entry name" value="GST_C"/>
    <property type="match status" value="2"/>
</dbReference>
<keyword evidence="8" id="KW-1185">Reference proteome</keyword>
<comment type="catalytic activity">
    <reaction evidence="4">
        <text>RX + glutathione = an S-substituted glutathione + a halide anion + H(+)</text>
        <dbReference type="Rhea" id="RHEA:16437"/>
        <dbReference type="ChEBI" id="CHEBI:15378"/>
        <dbReference type="ChEBI" id="CHEBI:16042"/>
        <dbReference type="ChEBI" id="CHEBI:17792"/>
        <dbReference type="ChEBI" id="CHEBI:57925"/>
        <dbReference type="ChEBI" id="CHEBI:90779"/>
        <dbReference type="EC" id="2.5.1.18"/>
    </reaction>
</comment>
<dbReference type="PANTHER" id="PTHR11260">
    <property type="entry name" value="GLUTATHIONE S-TRANSFERASE, GST, SUPERFAMILY, GST DOMAIN CONTAINING"/>
    <property type="match status" value="1"/>
</dbReference>
<dbReference type="Pfam" id="PF13409">
    <property type="entry name" value="GST_N_2"/>
    <property type="match status" value="1"/>
</dbReference>